<sequence>MKKALAYVYDGCRAVPEERAGGLLKIRVGWGNVEQSIEPVILGRSSNLWEDVCLGGTDQSTNGLTNETPGGRLTCLG</sequence>
<organism evidence="1 2">
    <name type="scientific">Plakobranchus ocellatus</name>
    <dbReference type="NCBI Taxonomy" id="259542"/>
    <lineage>
        <taxon>Eukaryota</taxon>
        <taxon>Metazoa</taxon>
        <taxon>Spiralia</taxon>
        <taxon>Lophotrochozoa</taxon>
        <taxon>Mollusca</taxon>
        <taxon>Gastropoda</taxon>
        <taxon>Heterobranchia</taxon>
        <taxon>Euthyneura</taxon>
        <taxon>Panpulmonata</taxon>
        <taxon>Sacoglossa</taxon>
        <taxon>Placobranchoidea</taxon>
        <taxon>Plakobranchidae</taxon>
        <taxon>Plakobranchus</taxon>
    </lineage>
</organism>
<protein>
    <submittedName>
        <fullName evidence="1">Uncharacterized protein</fullName>
    </submittedName>
</protein>
<keyword evidence="2" id="KW-1185">Reference proteome</keyword>
<dbReference type="Proteomes" id="UP000735302">
    <property type="component" value="Unassembled WGS sequence"/>
</dbReference>
<accession>A0AAV4CWP8</accession>
<proteinExistence type="predicted"/>
<evidence type="ECO:0000313" key="2">
    <source>
        <dbReference type="Proteomes" id="UP000735302"/>
    </source>
</evidence>
<reference evidence="1 2" key="1">
    <citation type="journal article" date="2021" name="Elife">
        <title>Chloroplast acquisition without the gene transfer in kleptoplastic sea slugs, Plakobranchus ocellatus.</title>
        <authorList>
            <person name="Maeda T."/>
            <person name="Takahashi S."/>
            <person name="Yoshida T."/>
            <person name="Shimamura S."/>
            <person name="Takaki Y."/>
            <person name="Nagai Y."/>
            <person name="Toyoda A."/>
            <person name="Suzuki Y."/>
            <person name="Arimoto A."/>
            <person name="Ishii H."/>
            <person name="Satoh N."/>
            <person name="Nishiyama T."/>
            <person name="Hasebe M."/>
            <person name="Maruyama T."/>
            <person name="Minagawa J."/>
            <person name="Obokata J."/>
            <person name="Shigenobu S."/>
        </authorList>
    </citation>
    <scope>NUCLEOTIDE SEQUENCE [LARGE SCALE GENOMIC DNA]</scope>
</reference>
<evidence type="ECO:0000313" key="1">
    <source>
        <dbReference type="EMBL" id="GFO36215.1"/>
    </source>
</evidence>
<dbReference type="EMBL" id="BLXT01007044">
    <property type="protein sequence ID" value="GFO36215.1"/>
    <property type="molecule type" value="Genomic_DNA"/>
</dbReference>
<comment type="caution">
    <text evidence="1">The sequence shown here is derived from an EMBL/GenBank/DDBJ whole genome shotgun (WGS) entry which is preliminary data.</text>
</comment>
<gene>
    <name evidence="1" type="ORF">PoB_006272000</name>
</gene>
<dbReference type="AlphaFoldDB" id="A0AAV4CWP8"/>
<name>A0AAV4CWP8_9GAST</name>